<protein>
    <submittedName>
        <fullName evidence="1">Uncharacterized protein</fullName>
    </submittedName>
</protein>
<gene>
    <name evidence="1" type="ORF">PCOR1329_LOCUS61153</name>
</gene>
<sequence length="67" mass="7590">VDAAPLRIQTISCHSRGRMRNIIDGTDARVFLCQEHRLIFPEDIDQASAWGLRRGWKSAWPPAAAME</sequence>
<reference evidence="1" key="1">
    <citation type="submission" date="2023-10" db="EMBL/GenBank/DDBJ databases">
        <authorList>
            <person name="Chen Y."/>
            <person name="Shah S."/>
            <person name="Dougan E. K."/>
            <person name="Thang M."/>
            <person name="Chan C."/>
        </authorList>
    </citation>
    <scope>NUCLEOTIDE SEQUENCE [LARGE SCALE GENOMIC DNA]</scope>
</reference>
<comment type="caution">
    <text evidence="1">The sequence shown here is derived from an EMBL/GenBank/DDBJ whole genome shotgun (WGS) entry which is preliminary data.</text>
</comment>
<proteinExistence type="predicted"/>
<evidence type="ECO:0000313" key="2">
    <source>
        <dbReference type="Proteomes" id="UP001189429"/>
    </source>
</evidence>
<dbReference type="Proteomes" id="UP001189429">
    <property type="component" value="Unassembled WGS sequence"/>
</dbReference>
<keyword evidence="2" id="KW-1185">Reference proteome</keyword>
<dbReference type="EMBL" id="CAUYUJ010017687">
    <property type="protein sequence ID" value="CAK0876967.1"/>
    <property type="molecule type" value="Genomic_DNA"/>
</dbReference>
<name>A0ABN9VU60_9DINO</name>
<feature type="non-terminal residue" evidence="1">
    <location>
        <position position="1"/>
    </location>
</feature>
<accession>A0ABN9VU60</accession>
<organism evidence="1 2">
    <name type="scientific">Prorocentrum cordatum</name>
    <dbReference type="NCBI Taxonomy" id="2364126"/>
    <lineage>
        <taxon>Eukaryota</taxon>
        <taxon>Sar</taxon>
        <taxon>Alveolata</taxon>
        <taxon>Dinophyceae</taxon>
        <taxon>Prorocentrales</taxon>
        <taxon>Prorocentraceae</taxon>
        <taxon>Prorocentrum</taxon>
    </lineage>
</organism>
<evidence type="ECO:0000313" key="1">
    <source>
        <dbReference type="EMBL" id="CAK0876967.1"/>
    </source>
</evidence>
<feature type="non-terminal residue" evidence="1">
    <location>
        <position position="67"/>
    </location>
</feature>